<sequence>MTNSEAILYSEVTSHHELHQVVQLQTEIWGQDVVSPLPQLLATIHHGGIIIAAFSEGEMVGFNYGFPGVEGDHKYLVSHMTGIVPGFQNKGIGFGLKMKQKKLASSLGYKKIVWTYDPLEARNGFFNICKLGAKPTKYLEAYYGQMTDKINKALPADRLLMEWCIDQELHKARSAKKHDETVSPKKYAIKIKNGSPYVYDLEKILQNSLPIYVTVPSNIHQIKEEDIELAKAWRFTIREAVKTSFTHGYRITNMVKNEQESTYSYVLTKND</sequence>
<dbReference type="RefSeq" id="WP_307395343.1">
    <property type="nucleotide sequence ID" value="NZ_BAAADK010000003.1"/>
</dbReference>
<dbReference type="InterPro" id="IPR000182">
    <property type="entry name" value="GNAT_dom"/>
</dbReference>
<dbReference type="EMBL" id="JAUSTY010000011">
    <property type="protein sequence ID" value="MDQ0166830.1"/>
    <property type="molecule type" value="Genomic_DNA"/>
</dbReference>
<keyword evidence="3" id="KW-1185">Reference proteome</keyword>
<gene>
    <name evidence="2" type="ORF">J2S11_002746</name>
</gene>
<comment type="caution">
    <text evidence="2">The sequence shown here is derived from an EMBL/GenBank/DDBJ whole genome shotgun (WGS) entry which is preliminary data.</text>
</comment>
<reference evidence="2 3" key="1">
    <citation type="submission" date="2023-07" db="EMBL/GenBank/DDBJ databases">
        <title>Genomic Encyclopedia of Type Strains, Phase IV (KMG-IV): sequencing the most valuable type-strain genomes for metagenomic binning, comparative biology and taxonomic classification.</title>
        <authorList>
            <person name="Goeker M."/>
        </authorList>
    </citation>
    <scope>NUCLEOTIDE SEQUENCE [LARGE SCALE GENOMIC DNA]</scope>
    <source>
        <strain evidence="2 3">DSM 12751</strain>
    </source>
</reference>
<dbReference type="PANTHER" id="PTHR41700">
    <property type="entry name" value="GCN5-RELATED N-ACETYLTRANSFERASE"/>
    <property type="match status" value="1"/>
</dbReference>
<dbReference type="SUPFAM" id="SSF55729">
    <property type="entry name" value="Acyl-CoA N-acyltransferases (Nat)"/>
    <property type="match status" value="1"/>
</dbReference>
<dbReference type="Proteomes" id="UP001235840">
    <property type="component" value="Unassembled WGS sequence"/>
</dbReference>
<dbReference type="InterPro" id="IPR038764">
    <property type="entry name" value="GNAT_N_AcTrfase_prd"/>
</dbReference>
<evidence type="ECO:0000313" key="3">
    <source>
        <dbReference type="Proteomes" id="UP001235840"/>
    </source>
</evidence>
<feature type="domain" description="N-acetyltransferase" evidence="1">
    <location>
        <begin position="7"/>
        <end position="157"/>
    </location>
</feature>
<accession>A0ABT9W1V7</accession>
<organism evidence="2 3">
    <name type="scientific">Caldalkalibacillus horti</name>
    <dbReference type="NCBI Taxonomy" id="77523"/>
    <lineage>
        <taxon>Bacteria</taxon>
        <taxon>Bacillati</taxon>
        <taxon>Bacillota</taxon>
        <taxon>Bacilli</taxon>
        <taxon>Bacillales</taxon>
        <taxon>Bacillaceae</taxon>
        <taxon>Caldalkalibacillus</taxon>
    </lineage>
</organism>
<protein>
    <submittedName>
        <fullName evidence="2">GNAT superfamily acetyltransferase</fullName>
    </submittedName>
</protein>
<dbReference type="Pfam" id="PF00583">
    <property type="entry name" value="Acetyltransf_1"/>
    <property type="match status" value="1"/>
</dbReference>
<dbReference type="PROSITE" id="PS51186">
    <property type="entry name" value="GNAT"/>
    <property type="match status" value="1"/>
</dbReference>
<evidence type="ECO:0000259" key="1">
    <source>
        <dbReference type="PROSITE" id="PS51186"/>
    </source>
</evidence>
<dbReference type="PANTHER" id="PTHR41700:SF1">
    <property type="entry name" value="N-ACETYLTRANSFERASE DOMAIN-CONTAINING PROTEIN"/>
    <property type="match status" value="1"/>
</dbReference>
<dbReference type="Gene3D" id="3.40.630.30">
    <property type="match status" value="1"/>
</dbReference>
<proteinExistence type="predicted"/>
<dbReference type="InterPro" id="IPR016181">
    <property type="entry name" value="Acyl_CoA_acyltransferase"/>
</dbReference>
<evidence type="ECO:0000313" key="2">
    <source>
        <dbReference type="EMBL" id="MDQ0166830.1"/>
    </source>
</evidence>
<name>A0ABT9W1V7_9BACI</name>